<dbReference type="NCBIfam" id="TIGR01030">
    <property type="entry name" value="rpmH_bact"/>
    <property type="match status" value="1"/>
</dbReference>
<dbReference type="HAMAP" id="MF_00391">
    <property type="entry name" value="Ribosomal_bL34"/>
    <property type="match status" value="1"/>
</dbReference>
<feature type="compositionally biased region" description="Polar residues" evidence="4">
    <location>
        <begin position="57"/>
        <end position="68"/>
    </location>
</feature>
<keyword evidence="2 5" id="KW-0689">Ribosomal protein</keyword>
<dbReference type="InterPro" id="IPR000271">
    <property type="entry name" value="Ribosomal_bL34"/>
</dbReference>
<dbReference type="PANTHER" id="PTHR14503">
    <property type="entry name" value="MITOCHONDRIAL RIBOSOMAL PROTEIN 34 FAMILY MEMBER"/>
    <property type="match status" value="1"/>
</dbReference>
<dbReference type="EMBL" id="JBBPHU010000011">
    <property type="protein sequence ID" value="KAK7512230.1"/>
    <property type="molecule type" value="Genomic_DNA"/>
</dbReference>
<comment type="caution">
    <text evidence="5">The sequence shown here is derived from an EMBL/GenBank/DDBJ whole genome shotgun (WGS) entry which is preliminary data.</text>
</comment>
<name>A0ABR1KDI9_9PEZI</name>
<organism evidence="5 6">
    <name type="scientific">Phyllosticta citriasiana</name>
    <dbReference type="NCBI Taxonomy" id="595635"/>
    <lineage>
        <taxon>Eukaryota</taxon>
        <taxon>Fungi</taxon>
        <taxon>Dikarya</taxon>
        <taxon>Ascomycota</taxon>
        <taxon>Pezizomycotina</taxon>
        <taxon>Dothideomycetes</taxon>
        <taxon>Dothideomycetes incertae sedis</taxon>
        <taxon>Botryosphaeriales</taxon>
        <taxon>Phyllostictaceae</taxon>
        <taxon>Phyllosticta</taxon>
    </lineage>
</organism>
<feature type="compositionally biased region" description="Basic residues" evidence="4">
    <location>
        <begin position="122"/>
        <end position="135"/>
    </location>
</feature>
<evidence type="ECO:0000313" key="5">
    <source>
        <dbReference type="EMBL" id="KAK7512230.1"/>
    </source>
</evidence>
<keyword evidence="3" id="KW-0687">Ribonucleoprotein</keyword>
<dbReference type="PANTHER" id="PTHR14503:SF4">
    <property type="entry name" value="LARGE RIBOSOMAL SUBUNIT PROTEIN BL34M"/>
    <property type="match status" value="1"/>
</dbReference>
<evidence type="ECO:0000313" key="6">
    <source>
        <dbReference type="Proteomes" id="UP001363622"/>
    </source>
</evidence>
<comment type="similarity">
    <text evidence="1">Belongs to the bacterial ribosomal protein bL34 family.</text>
</comment>
<gene>
    <name evidence="5" type="ORF">IWZ03DRAFT_385856</name>
</gene>
<feature type="region of interest" description="Disordered" evidence="4">
    <location>
        <begin position="122"/>
        <end position="141"/>
    </location>
</feature>
<accession>A0ABR1KDI9</accession>
<evidence type="ECO:0000256" key="3">
    <source>
        <dbReference type="ARBA" id="ARBA00023274"/>
    </source>
</evidence>
<reference evidence="5 6" key="1">
    <citation type="submission" date="2024-04" db="EMBL/GenBank/DDBJ databases">
        <title>Phyllosticta paracitricarpa is synonymous to the EU quarantine fungus P. citricarpa based on phylogenomic analyses.</title>
        <authorList>
            <consortium name="Lawrence Berkeley National Laboratory"/>
            <person name="Van Ingen-Buijs V.A."/>
            <person name="Van Westerhoven A.C."/>
            <person name="Haridas S."/>
            <person name="Skiadas P."/>
            <person name="Martin F."/>
            <person name="Groenewald J.Z."/>
            <person name="Crous P.W."/>
            <person name="Seidl M.F."/>
        </authorList>
    </citation>
    <scope>NUCLEOTIDE SEQUENCE [LARGE SCALE GENOMIC DNA]</scope>
    <source>
        <strain evidence="5 6">CBS 123371</strain>
    </source>
</reference>
<protein>
    <submittedName>
        <fullName evidence="5">Ribosomal protein L34-domain-containing protein</fullName>
    </submittedName>
</protein>
<dbReference type="Pfam" id="PF00468">
    <property type="entry name" value="Ribosomal_L34"/>
    <property type="match status" value="1"/>
</dbReference>
<dbReference type="Gene3D" id="1.10.287.3980">
    <property type="match status" value="1"/>
</dbReference>
<keyword evidence="6" id="KW-1185">Reference proteome</keyword>
<dbReference type="Proteomes" id="UP001363622">
    <property type="component" value="Unassembled WGS sequence"/>
</dbReference>
<proteinExistence type="inferred from homology"/>
<evidence type="ECO:0000256" key="1">
    <source>
        <dbReference type="ARBA" id="ARBA00010111"/>
    </source>
</evidence>
<evidence type="ECO:0000256" key="2">
    <source>
        <dbReference type="ARBA" id="ARBA00022980"/>
    </source>
</evidence>
<sequence>MQCFRCLGALARAPTRPAFAQLSAASSAASRPSFSAAQQARSISIISLRRPQILSATATSIPQSTPTSAAVAAPETPDVMPKLSTHPAVLATQVRCGPRDTYNPSNIKRKRKHGFLSRIRTRKGRKMLARRKAKGRTNMSH</sequence>
<evidence type="ECO:0000256" key="4">
    <source>
        <dbReference type="SAM" id="MobiDB-lite"/>
    </source>
</evidence>
<feature type="region of interest" description="Disordered" evidence="4">
    <location>
        <begin position="57"/>
        <end position="82"/>
    </location>
</feature>
<dbReference type="GO" id="GO:0005840">
    <property type="term" value="C:ribosome"/>
    <property type="evidence" value="ECO:0007669"/>
    <property type="project" value="UniProtKB-KW"/>
</dbReference>